<name>A0ABS4HAL7_9BACI</name>
<organism evidence="1 2">
    <name type="scientific">Virgibacillus litoralis</name>
    <dbReference type="NCBI Taxonomy" id="578221"/>
    <lineage>
        <taxon>Bacteria</taxon>
        <taxon>Bacillati</taxon>
        <taxon>Bacillota</taxon>
        <taxon>Bacilli</taxon>
        <taxon>Bacillales</taxon>
        <taxon>Bacillaceae</taxon>
        <taxon>Virgibacillus</taxon>
    </lineage>
</organism>
<accession>A0ABS4HAL7</accession>
<dbReference type="EMBL" id="JAGGKK010000003">
    <property type="protein sequence ID" value="MBP1947940.1"/>
    <property type="molecule type" value="Genomic_DNA"/>
</dbReference>
<gene>
    <name evidence="1" type="ORF">J2Z82_000869</name>
</gene>
<evidence type="ECO:0000313" key="2">
    <source>
        <dbReference type="Proteomes" id="UP001519328"/>
    </source>
</evidence>
<comment type="caution">
    <text evidence="1">The sequence shown here is derived from an EMBL/GenBank/DDBJ whole genome shotgun (WGS) entry which is preliminary data.</text>
</comment>
<sequence length="45" mass="4856">MKAILSGNAQIAKAVNATLISLDQASKGYKQFDSETSKSLLMIRI</sequence>
<dbReference type="Gene3D" id="3.90.180.10">
    <property type="entry name" value="Medium-chain alcohol dehydrogenases, catalytic domain"/>
    <property type="match status" value="1"/>
</dbReference>
<reference evidence="1 2" key="1">
    <citation type="submission" date="2021-03" db="EMBL/GenBank/DDBJ databases">
        <title>Genomic Encyclopedia of Type Strains, Phase IV (KMG-IV): sequencing the most valuable type-strain genomes for metagenomic binning, comparative biology and taxonomic classification.</title>
        <authorList>
            <person name="Goeker M."/>
        </authorList>
    </citation>
    <scope>NUCLEOTIDE SEQUENCE [LARGE SCALE GENOMIC DNA]</scope>
    <source>
        <strain evidence="1 2">DSM 21085</strain>
    </source>
</reference>
<evidence type="ECO:0000313" key="1">
    <source>
        <dbReference type="EMBL" id="MBP1947940.1"/>
    </source>
</evidence>
<proteinExistence type="predicted"/>
<protein>
    <submittedName>
        <fullName evidence="1">Threonine dehydrogenase-like Zn-dependent dehydrogenase</fullName>
    </submittedName>
</protein>
<keyword evidence="2" id="KW-1185">Reference proteome</keyword>
<dbReference type="Proteomes" id="UP001519328">
    <property type="component" value="Unassembled WGS sequence"/>
</dbReference>